<comment type="similarity">
    <text evidence="1">Belongs to the ABC transporter superfamily.</text>
</comment>
<organism evidence="6 7">
    <name type="scientific">[Mycoplasma] gypis</name>
    <dbReference type="NCBI Taxonomy" id="92404"/>
    <lineage>
        <taxon>Bacteria</taxon>
        <taxon>Bacillati</taxon>
        <taxon>Mycoplasmatota</taxon>
        <taxon>Mycoplasmoidales</taxon>
        <taxon>Metamycoplasmataceae</taxon>
        <taxon>Metamycoplasma</taxon>
    </lineage>
</organism>
<keyword evidence="7" id="KW-1185">Reference proteome</keyword>
<evidence type="ECO:0000256" key="3">
    <source>
        <dbReference type="ARBA" id="ARBA00022741"/>
    </source>
</evidence>
<evidence type="ECO:0000259" key="5">
    <source>
        <dbReference type="PROSITE" id="PS50893"/>
    </source>
</evidence>
<dbReference type="PANTHER" id="PTHR42711">
    <property type="entry name" value="ABC TRANSPORTER ATP-BINDING PROTEIN"/>
    <property type="match status" value="1"/>
</dbReference>
<evidence type="ECO:0000256" key="2">
    <source>
        <dbReference type="ARBA" id="ARBA00022448"/>
    </source>
</evidence>
<dbReference type="PANTHER" id="PTHR42711:SF5">
    <property type="entry name" value="ABC TRANSPORTER ATP-BINDING PROTEIN NATA"/>
    <property type="match status" value="1"/>
</dbReference>
<dbReference type="Proteomes" id="UP001460679">
    <property type="component" value="Chromosome"/>
</dbReference>
<dbReference type="SUPFAM" id="SSF52540">
    <property type="entry name" value="P-loop containing nucleoside triphosphate hydrolases"/>
    <property type="match status" value="1"/>
</dbReference>
<accession>A0ABZ2RW25</accession>
<evidence type="ECO:0000313" key="7">
    <source>
        <dbReference type="Proteomes" id="UP001460679"/>
    </source>
</evidence>
<dbReference type="PROSITE" id="PS00211">
    <property type="entry name" value="ABC_TRANSPORTER_1"/>
    <property type="match status" value="1"/>
</dbReference>
<keyword evidence="4 6" id="KW-0067">ATP-binding</keyword>
<keyword evidence="2" id="KW-0813">Transport</keyword>
<reference evidence="6" key="1">
    <citation type="submission" date="2024-03" db="EMBL/GenBank/DDBJ databases">
        <title>Complete genome sequence of Mycoplasma gypis type strain B1/T1.</title>
        <authorList>
            <person name="Spergser J."/>
        </authorList>
    </citation>
    <scope>NUCLEOTIDE SEQUENCE [LARGE SCALE GENOMIC DNA]</scope>
    <source>
        <strain evidence="6">B1/T1</strain>
    </source>
</reference>
<keyword evidence="3" id="KW-0547">Nucleotide-binding</keyword>
<evidence type="ECO:0000256" key="1">
    <source>
        <dbReference type="ARBA" id="ARBA00005417"/>
    </source>
</evidence>
<dbReference type="InterPro" id="IPR017871">
    <property type="entry name" value="ABC_transporter-like_CS"/>
</dbReference>
<protein>
    <submittedName>
        <fullName evidence="6">ABC transporter ATP-binding protein</fullName>
    </submittedName>
</protein>
<name>A0ABZ2RW25_9BACT</name>
<dbReference type="Pfam" id="PF00005">
    <property type="entry name" value="ABC_tran"/>
    <property type="match status" value="1"/>
</dbReference>
<gene>
    <name evidence="6" type="ORF">WG616_00435</name>
</gene>
<sequence length="312" mass="35780">MVPKQNNTPSEDDVVYIENLVKTFKKNQALKGISFSIKKGELFGFLGLNGAGKTTTLNIILGLLKRDSGTVLISGQNIDKDITKIRNEVGIVFQESIMDPILSVYENLMVRASLYKGFFKDTTVKDVVEDIIKEFQLEEIRNRPYAKLSGGQKRRVDIARALVHKPSILFLDEPTTGLDPNSRKLVWKILNQIQKQRNLTIMLTTHYMEEADNCDRVIIIKSGEILEHGTPAQLKSIYSKTKLIVYKANEDWKARHQDSKNIDNKLTFEFENFEKGSQFLKENIEFIEDYEFYKGTMDEVFLNVTEGNIQND</sequence>
<dbReference type="InterPro" id="IPR003439">
    <property type="entry name" value="ABC_transporter-like_ATP-bd"/>
</dbReference>
<dbReference type="GO" id="GO:0005524">
    <property type="term" value="F:ATP binding"/>
    <property type="evidence" value="ECO:0007669"/>
    <property type="project" value="UniProtKB-KW"/>
</dbReference>
<dbReference type="SMART" id="SM00382">
    <property type="entry name" value="AAA"/>
    <property type="match status" value="1"/>
</dbReference>
<dbReference type="Gene3D" id="3.40.50.300">
    <property type="entry name" value="P-loop containing nucleotide triphosphate hydrolases"/>
    <property type="match status" value="1"/>
</dbReference>
<evidence type="ECO:0000313" key="6">
    <source>
        <dbReference type="EMBL" id="WXL28489.1"/>
    </source>
</evidence>
<dbReference type="EMBL" id="CP148066">
    <property type="protein sequence ID" value="WXL28489.1"/>
    <property type="molecule type" value="Genomic_DNA"/>
</dbReference>
<evidence type="ECO:0000256" key="4">
    <source>
        <dbReference type="ARBA" id="ARBA00022840"/>
    </source>
</evidence>
<dbReference type="PROSITE" id="PS50893">
    <property type="entry name" value="ABC_TRANSPORTER_2"/>
    <property type="match status" value="1"/>
</dbReference>
<dbReference type="RefSeq" id="WP_205499580.1">
    <property type="nucleotide sequence ID" value="NZ_CP148066.1"/>
</dbReference>
<dbReference type="InterPro" id="IPR003593">
    <property type="entry name" value="AAA+_ATPase"/>
</dbReference>
<proteinExistence type="inferred from homology"/>
<dbReference type="InterPro" id="IPR027417">
    <property type="entry name" value="P-loop_NTPase"/>
</dbReference>
<dbReference type="InterPro" id="IPR050763">
    <property type="entry name" value="ABC_transporter_ATP-binding"/>
</dbReference>
<feature type="domain" description="ABC transporter" evidence="5">
    <location>
        <begin position="15"/>
        <end position="247"/>
    </location>
</feature>